<dbReference type="InterPro" id="IPR052892">
    <property type="entry name" value="NA-targeting_endonuclease"/>
</dbReference>
<dbReference type="RefSeq" id="WP_381329304.1">
    <property type="nucleotide sequence ID" value="NZ_JBHTMM010000043.1"/>
</dbReference>
<evidence type="ECO:0000259" key="1">
    <source>
        <dbReference type="SMART" id="SM00507"/>
    </source>
</evidence>
<feature type="domain" description="HNH nuclease" evidence="1">
    <location>
        <begin position="203"/>
        <end position="253"/>
    </location>
</feature>
<dbReference type="CDD" id="cd00085">
    <property type="entry name" value="HNHc"/>
    <property type="match status" value="1"/>
</dbReference>
<dbReference type="GO" id="GO:0004519">
    <property type="term" value="F:endonuclease activity"/>
    <property type="evidence" value="ECO:0007669"/>
    <property type="project" value="UniProtKB-KW"/>
</dbReference>
<dbReference type="PANTHER" id="PTHR33877:SF1">
    <property type="entry name" value="TYPE IV METHYL-DIRECTED RESTRICTION ENZYME ECOKMCRA"/>
    <property type="match status" value="1"/>
</dbReference>
<dbReference type="InterPro" id="IPR003615">
    <property type="entry name" value="HNH_nuc"/>
</dbReference>
<keyword evidence="3" id="KW-1185">Reference proteome</keyword>
<name>A0ABW3XLQ0_9ACTN</name>
<proteinExistence type="predicted"/>
<evidence type="ECO:0000313" key="2">
    <source>
        <dbReference type="EMBL" id="MFD1309866.1"/>
    </source>
</evidence>
<keyword evidence="2" id="KW-0378">Hydrolase</keyword>
<reference evidence="3" key="1">
    <citation type="journal article" date="2019" name="Int. J. Syst. Evol. Microbiol.">
        <title>The Global Catalogue of Microorganisms (GCM) 10K type strain sequencing project: providing services to taxonomists for standard genome sequencing and annotation.</title>
        <authorList>
            <consortium name="The Broad Institute Genomics Platform"/>
            <consortium name="The Broad Institute Genome Sequencing Center for Infectious Disease"/>
            <person name="Wu L."/>
            <person name="Ma J."/>
        </authorList>
    </citation>
    <scope>NUCLEOTIDE SEQUENCE [LARGE SCALE GENOMIC DNA]</scope>
    <source>
        <strain evidence="3">CGMCC 4.7020</strain>
    </source>
</reference>
<keyword evidence="2" id="KW-0255">Endonuclease</keyword>
<accession>A0ABW3XLQ0</accession>
<dbReference type="Proteomes" id="UP001597058">
    <property type="component" value="Unassembled WGS sequence"/>
</dbReference>
<dbReference type="PANTHER" id="PTHR33877">
    <property type="entry name" value="SLL1193 PROTEIN"/>
    <property type="match status" value="1"/>
</dbReference>
<keyword evidence="2" id="KW-0540">Nuclease</keyword>
<dbReference type="EMBL" id="JBHTMM010000043">
    <property type="protein sequence ID" value="MFD1309866.1"/>
    <property type="molecule type" value="Genomic_DNA"/>
</dbReference>
<comment type="caution">
    <text evidence="2">The sequence shown here is derived from an EMBL/GenBank/DDBJ whole genome shotgun (WGS) entry which is preliminary data.</text>
</comment>
<evidence type="ECO:0000313" key="3">
    <source>
        <dbReference type="Proteomes" id="UP001597058"/>
    </source>
</evidence>
<protein>
    <submittedName>
        <fullName evidence="2">HNH endonuclease</fullName>
    </submittedName>
</protein>
<dbReference type="SMART" id="SM00507">
    <property type="entry name" value="HNHc"/>
    <property type="match status" value="1"/>
</dbReference>
<sequence>MTHATRACDRCGADISTLHGNARRCATCPKRLTLGAIPDRACAICGTNYTPKRRDSTCCSPACTGLRNNRIAAARQKAKEPERTCPGCKVNFKAWRTDQVHCTPVCGNRHRARLNYQAADLGPRSCQRCGTCFTPKQTSSVFCSRLCGRRATYARYRHQRVAAAVAWARANPELRAAIAAQYKAARRGWERLNPGSVGIVSRDWRKLVRHYRHRCAYCGGNSGGIHMDHVVPLSRGGRHAIGNVLPACQACNLSKGAKLIVEWKRDGAAWPQDVKRHQETSLPLSA</sequence>
<dbReference type="Gene3D" id="1.10.30.50">
    <property type="match status" value="1"/>
</dbReference>
<dbReference type="Pfam" id="PF01844">
    <property type="entry name" value="HNH"/>
    <property type="match status" value="1"/>
</dbReference>
<gene>
    <name evidence="2" type="ORF">ACFQ5X_28895</name>
</gene>
<organism evidence="2 3">
    <name type="scientific">Streptomyces kaempferi</name>
    <dbReference type="NCBI Taxonomy" id="333725"/>
    <lineage>
        <taxon>Bacteria</taxon>
        <taxon>Bacillati</taxon>
        <taxon>Actinomycetota</taxon>
        <taxon>Actinomycetes</taxon>
        <taxon>Kitasatosporales</taxon>
        <taxon>Streptomycetaceae</taxon>
        <taxon>Streptomyces</taxon>
    </lineage>
</organism>
<dbReference type="InterPro" id="IPR002711">
    <property type="entry name" value="HNH"/>
</dbReference>